<organism evidence="3 4">
    <name type="scientific">Seminavis robusta</name>
    <dbReference type="NCBI Taxonomy" id="568900"/>
    <lineage>
        <taxon>Eukaryota</taxon>
        <taxon>Sar</taxon>
        <taxon>Stramenopiles</taxon>
        <taxon>Ochrophyta</taxon>
        <taxon>Bacillariophyta</taxon>
        <taxon>Bacillariophyceae</taxon>
        <taxon>Bacillariophycidae</taxon>
        <taxon>Naviculales</taxon>
        <taxon>Naviculaceae</taxon>
        <taxon>Seminavis</taxon>
    </lineage>
</organism>
<evidence type="ECO:0000313" key="4">
    <source>
        <dbReference type="Proteomes" id="UP001153069"/>
    </source>
</evidence>
<evidence type="ECO:0000313" key="3">
    <source>
        <dbReference type="EMBL" id="CAB9518870.1"/>
    </source>
</evidence>
<name>A0A9N8EI25_9STRA</name>
<comment type="caution">
    <text evidence="3">The sequence shown here is derived from an EMBL/GenBank/DDBJ whole genome shotgun (WGS) entry which is preliminary data.</text>
</comment>
<feature type="signal peptide" evidence="2">
    <location>
        <begin position="1"/>
        <end position="35"/>
    </location>
</feature>
<feature type="region of interest" description="Disordered" evidence="1">
    <location>
        <begin position="122"/>
        <end position="153"/>
    </location>
</feature>
<proteinExistence type="predicted"/>
<dbReference type="AlphaFoldDB" id="A0A9N8EI25"/>
<feature type="chain" id="PRO_5040515850" evidence="2">
    <location>
        <begin position="36"/>
        <end position="153"/>
    </location>
</feature>
<keyword evidence="4" id="KW-1185">Reference proteome</keyword>
<evidence type="ECO:0000256" key="2">
    <source>
        <dbReference type="SAM" id="SignalP"/>
    </source>
</evidence>
<dbReference type="EMBL" id="CAICTM010000967">
    <property type="protein sequence ID" value="CAB9518870.1"/>
    <property type="molecule type" value="Genomic_DNA"/>
</dbReference>
<dbReference type="Proteomes" id="UP001153069">
    <property type="component" value="Unassembled WGS sequence"/>
</dbReference>
<gene>
    <name evidence="3" type="ORF">SEMRO_969_G226130.1</name>
</gene>
<evidence type="ECO:0000256" key="1">
    <source>
        <dbReference type="SAM" id="MobiDB-lite"/>
    </source>
</evidence>
<sequence length="153" mass="17315">MRTPTFHNNLHLQRRRLLVGSFLLVLLLSPTTVQADFMSFVRSMTGRYERRNFWFYWYLYKKKHQKLVQQQNAEYNATSFLLNYSRCNFSDPDTLADCPPTPEPVQGRNTANNWTTVPVGCLDNPDDPQCQPVVAPATSGGSGKPTGAKQGDG</sequence>
<reference evidence="3" key="1">
    <citation type="submission" date="2020-06" db="EMBL/GenBank/DDBJ databases">
        <authorList>
            <consortium name="Plant Systems Biology data submission"/>
        </authorList>
    </citation>
    <scope>NUCLEOTIDE SEQUENCE</scope>
    <source>
        <strain evidence="3">D6</strain>
    </source>
</reference>
<accession>A0A9N8EI25</accession>
<protein>
    <submittedName>
        <fullName evidence="3">Uncharacterized protein</fullName>
    </submittedName>
</protein>
<keyword evidence="2" id="KW-0732">Signal</keyword>